<organism evidence="1 2">
    <name type="scientific">Liparis tanakae</name>
    <name type="common">Tanaka's snailfish</name>
    <dbReference type="NCBI Taxonomy" id="230148"/>
    <lineage>
        <taxon>Eukaryota</taxon>
        <taxon>Metazoa</taxon>
        <taxon>Chordata</taxon>
        <taxon>Craniata</taxon>
        <taxon>Vertebrata</taxon>
        <taxon>Euteleostomi</taxon>
        <taxon>Actinopterygii</taxon>
        <taxon>Neopterygii</taxon>
        <taxon>Teleostei</taxon>
        <taxon>Neoteleostei</taxon>
        <taxon>Acanthomorphata</taxon>
        <taxon>Eupercaria</taxon>
        <taxon>Perciformes</taxon>
        <taxon>Cottioidei</taxon>
        <taxon>Cottales</taxon>
        <taxon>Liparidae</taxon>
        <taxon>Liparis</taxon>
    </lineage>
</organism>
<proteinExistence type="predicted"/>
<keyword evidence="2" id="KW-1185">Reference proteome</keyword>
<dbReference type="Proteomes" id="UP000314294">
    <property type="component" value="Unassembled WGS sequence"/>
</dbReference>
<dbReference type="OrthoDB" id="411145at2759"/>
<name>A0A4Z2E0E6_9TELE</name>
<dbReference type="AlphaFoldDB" id="A0A4Z2E0E6"/>
<comment type="caution">
    <text evidence="1">The sequence shown here is derived from an EMBL/GenBank/DDBJ whole genome shotgun (WGS) entry which is preliminary data.</text>
</comment>
<gene>
    <name evidence="1" type="primary">BPNT1_1</name>
    <name evidence="1" type="ORF">EYF80_067643</name>
</gene>
<reference evidence="1 2" key="1">
    <citation type="submission" date="2019-03" db="EMBL/GenBank/DDBJ databases">
        <title>First draft genome of Liparis tanakae, snailfish: a comprehensive survey of snailfish specific genes.</title>
        <authorList>
            <person name="Kim W."/>
            <person name="Song I."/>
            <person name="Jeong J.-H."/>
            <person name="Kim D."/>
            <person name="Kim S."/>
            <person name="Ryu S."/>
            <person name="Song J.Y."/>
            <person name="Lee S.K."/>
        </authorList>
    </citation>
    <scope>NUCLEOTIDE SEQUENCE [LARGE SCALE GENOMIC DNA]</scope>
    <source>
        <tissue evidence="1">Muscle</tissue>
    </source>
</reference>
<dbReference type="EMBL" id="SRLO01023506">
    <property type="protein sequence ID" value="TNN22243.1"/>
    <property type="molecule type" value="Genomic_DNA"/>
</dbReference>
<accession>A0A4Z2E0E6</accession>
<dbReference type="Gene3D" id="3.40.190.80">
    <property type="match status" value="1"/>
</dbReference>
<protein>
    <submittedName>
        <fullName evidence="1">3'(2'),5'-bisphosphate nucleotidase 1</fullName>
    </submittedName>
</protein>
<evidence type="ECO:0000313" key="2">
    <source>
        <dbReference type="Proteomes" id="UP000314294"/>
    </source>
</evidence>
<sequence>MPGLGAFGFQLKEVQGDRRIVTTTRSHSNKLVTDCVDAMEPHEVIRVGGAGNKVRWISSSYSNICEPLLFLTSTSESFKISLWQ</sequence>
<evidence type="ECO:0000313" key="1">
    <source>
        <dbReference type="EMBL" id="TNN22243.1"/>
    </source>
</evidence>